<evidence type="ECO:0000256" key="4">
    <source>
        <dbReference type="ARBA" id="ARBA00022840"/>
    </source>
</evidence>
<dbReference type="InterPro" id="IPR003593">
    <property type="entry name" value="AAA+_ATPase"/>
</dbReference>
<dbReference type="CDD" id="cd03230">
    <property type="entry name" value="ABC_DR_subfamily_A"/>
    <property type="match status" value="1"/>
</dbReference>
<dbReference type="Proteomes" id="UP000614410">
    <property type="component" value="Unassembled WGS sequence"/>
</dbReference>
<dbReference type="PANTHER" id="PTHR42711">
    <property type="entry name" value="ABC TRANSPORTER ATP-BINDING PROTEIN"/>
    <property type="match status" value="1"/>
</dbReference>
<reference evidence="7 8" key="1">
    <citation type="submission" date="2020-10" db="EMBL/GenBank/DDBJ databases">
        <title>Ca. Dormibacterota MAGs.</title>
        <authorList>
            <person name="Montgomery K."/>
        </authorList>
    </citation>
    <scope>NUCLEOTIDE SEQUENCE [LARGE SCALE GENOMIC DNA]</scope>
    <source>
        <strain evidence="7">Mitchell_Peninsula_5</strain>
    </source>
</reference>
<dbReference type="Pfam" id="PF00005">
    <property type="entry name" value="ABC_tran"/>
    <property type="match status" value="1"/>
</dbReference>
<dbReference type="Gene3D" id="3.40.50.300">
    <property type="entry name" value="P-loop containing nucleotide triphosphate hydrolases"/>
    <property type="match status" value="1"/>
</dbReference>
<evidence type="ECO:0000256" key="2">
    <source>
        <dbReference type="ARBA" id="ARBA00022448"/>
    </source>
</evidence>
<dbReference type="SUPFAM" id="SSF52540">
    <property type="entry name" value="P-loop containing nucleoside triphosphate hydrolases"/>
    <property type="match status" value="1"/>
</dbReference>
<protein>
    <submittedName>
        <fullName evidence="7">ABC transporter ATP-binding protein</fullName>
    </submittedName>
</protein>
<dbReference type="InterPro" id="IPR027417">
    <property type="entry name" value="P-loop_NTPase"/>
</dbReference>
<dbReference type="InterPro" id="IPR003439">
    <property type="entry name" value="ABC_transporter-like_ATP-bd"/>
</dbReference>
<feature type="compositionally biased region" description="Basic and acidic residues" evidence="5">
    <location>
        <begin position="295"/>
        <end position="304"/>
    </location>
</feature>
<gene>
    <name evidence="7" type="ORF">JF887_03005</name>
</gene>
<name>A0A934KKE1_9BACT</name>
<evidence type="ECO:0000256" key="3">
    <source>
        <dbReference type="ARBA" id="ARBA00022741"/>
    </source>
</evidence>
<comment type="caution">
    <text evidence="7">The sequence shown here is derived from an EMBL/GenBank/DDBJ whole genome shotgun (WGS) entry which is preliminary data.</text>
</comment>
<accession>A0A934KKE1</accession>
<dbReference type="GO" id="GO:0005524">
    <property type="term" value="F:ATP binding"/>
    <property type="evidence" value="ECO:0007669"/>
    <property type="project" value="UniProtKB-KW"/>
</dbReference>
<evidence type="ECO:0000313" key="8">
    <source>
        <dbReference type="Proteomes" id="UP000614410"/>
    </source>
</evidence>
<organism evidence="7 8">
    <name type="scientific">Candidatus Amunia macphersoniae</name>
    <dbReference type="NCBI Taxonomy" id="3127014"/>
    <lineage>
        <taxon>Bacteria</taxon>
        <taxon>Bacillati</taxon>
        <taxon>Candidatus Dormiibacterota</taxon>
        <taxon>Candidatus Dormibacteria</taxon>
        <taxon>Candidatus Aeolococcales</taxon>
        <taxon>Candidatus Aeolococcaceae</taxon>
        <taxon>Candidatus Amunia</taxon>
    </lineage>
</organism>
<evidence type="ECO:0000259" key="6">
    <source>
        <dbReference type="PROSITE" id="PS50893"/>
    </source>
</evidence>
<evidence type="ECO:0000256" key="5">
    <source>
        <dbReference type="SAM" id="MobiDB-lite"/>
    </source>
</evidence>
<sequence length="304" mass="33202">METLAVLGPAIDVVGVSKSFRKRRGSAWRGRAEVRKLALDRVWMCVERGEIVGIVGLNGSGKSTLIRVLATLTTPDSGTVRIFDRDIIDDAAWVRRHINRVSVDAAFAKEMSPWENLSFASRLYGDHAPDRRRRALAALARLGLPRDTVDQPMKQLSRGQQQKVAIARSLLTAPSLLLMDEPTTGLDPRSKREVQSFVRSLHADTGATVLVCTHDLDEAEALCGRVLMLDRGRIVADGSPAELRVRHGQTPGATLEDVFLHLTGRSFGDDREDGDGDGDREGDGDSESDGNGDAVESRETEVAR</sequence>
<keyword evidence="3" id="KW-0547">Nucleotide-binding</keyword>
<feature type="domain" description="ABC transporter" evidence="6">
    <location>
        <begin position="11"/>
        <end position="256"/>
    </location>
</feature>
<dbReference type="PROSITE" id="PS50893">
    <property type="entry name" value="ABC_TRANSPORTER_2"/>
    <property type="match status" value="1"/>
</dbReference>
<feature type="region of interest" description="Disordered" evidence="5">
    <location>
        <begin position="265"/>
        <end position="304"/>
    </location>
</feature>
<proteinExistence type="inferred from homology"/>
<evidence type="ECO:0000256" key="1">
    <source>
        <dbReference type="ARBA" id="ARBA00005417"/>
    </source>
</evidence>
<comment type="similarity">
    <text evidence="1">Belongs to the ABC transporter superfamily.</text>
</comment>
<keyword evidence="4 7" id="KW-0067">ATP-binding</keyword>
<dbReference type="SMART" id="SM00382">
    <property type="entry name" value="AAA"/>
    <property type="match status" value="1"/>
</dbReference>
<evidence type="ECO:0000313" key="7">
    <source>
        <dbReference type="EMBL" id="MBJ7608388.1"/>
    </source>
</evidence>
<dbReference type="InterPro" id="IPR050763">
    <property type="entry name" value="ABC_transporter_ATP-binding"/>
</dbReference>
<dbReference type="EMBL" id="JAEKNN010000012">
    <property type="protein sequence ID" value="MBJ7608388.1"/>
    <property type="molecule type" value="Genomic_DNA"/>
</dbReference>
<dbReference type="AlphaFoldDB" id="A0A934KKE1"/>
<keyword evidence="2" id="KW-0813">Transport</keyword>
<dbReference type="PANTHER" id="PTHR42711:SF5">
    <property type="entry name" value="ABC TRANSPORTER ATP-BINDING PROTEIN NATA"/>
    <property type="match status" value="1"/>
</dbReference>
<dbReference type="GO" id="GO:0016887">
    <property type="term" value="F:ATP hydrolysis activity"/>
    <property type="evidence" value="ECO:0007669"/>
    <property type="project" value="InterPro"/>
</dbReference>